<dbReference type="AlphaFoldDB" id="A0A8T7LUG1"/>
<dbReference type="PANTHER" id="PTHR46630:SF1">
    <property type="entry name" value="TETRATRICOPEPTIDE REPEAT PROTEIN 29"/>
    <property type="match status" value="1"/>
</dbReference>
<dbReference type="InterPro" id="IPR001387">
    <property type="entry name" value="Cro/C1-type_HTH"/>
</dbReference>
<keyword evidence="11" id="KW-1185">Reference proteome</keyword>
<dbReference type="Pfam" id="PF13181">
    <property type="entry name" value="TPR_8"/>
    <property type="match status" value="1"/>
</dbReference>
<evidence type="ECO:0000313" key="9">
    <source>
        <dbReference type="EMBL" id="WJW67524.1"/>
    </source>
</evidence>
<dbReference type="GO" id="GO:0005737">
    <property type="term" value="C:cytoplasm"/>
    <property type="evidence" value="ECO:0007669"/>
    <property type="project" value="UniProtKB-SubCell"/>
</dbReference>
<keyword evidence="2" id="KW-0963">Cytoplasm</keyword>
<proteinExistence type="inferred from homology"/>
<dbReference type="Pfam" id="PF01381">
    <property type="entry name" value="HTH_3"/>
    <property type="match status" value="1"/>
</dbReference>
<dbReference type="SUPFAM" id="SSF47413">
    <property type="entry name" value="lambda repressor-like DNA-binding domains"/>
    <property type="match status" value="1"/>
</dbReference>
<dbReference type="CDD" id="cd00093">
    <property type="entry name" value="HTH_XRE"/>
    <property type="match status" value="1"/>
</dbReference>
<keyword evidence="3" id="KW-0677">Repeat</keyword>
<keyword evidence="4 6" id="KW-0802">TPR repeat</keyword>
<dbReference type="SUPFAM" id="SSF48452">
    <property type="entry name" value="TPR-like"/>
    <property type="match status" value="1"/>
</dbReference>
<dbReference type="Proteomes" id="UP001431572">
    <property type="component" value="Chromosome 1"/>
</dbReference>
<evidence type="ECO:0000313" key="10">
    <source>
        <dbReference type="Proteomes" id="UP000521676"/>
    </source>
</evidence>
<evidence type="ECO:0000256" key="4">
    <source>
        <dbReference type="ARBA" id="ARBA00022803"/>
    </source>
</evidence>
<dbReference type="RefSeq" id="WP_341469417.1">
    <property type="nucleotide sequence ID" value="NZ_CP128399.1"/>
</dbReference>
<comment type="subcellular location">
    <subcellularLocation>
        <location evidence="1">Cytoplasm</location>
    </subcellularLocation>
</comment>
<dbReference type="Proteomes" id="UP000521676">
    <property type="component" value="Unassembled WGS sequence"/>
</dbReference>
<accession>A0A8T7LUG1</accession>
<protein>
    <submittedName>
        <fullName evidence="8">Tetratricopeptide repeat protein</fullName>
    </submittedName>
</protein>
<evidence type="ECO:0000256" key="5">
    <source>
        <dbReference type="ARBA" id="ARBA00038253"/>
    </source>
</evidence>
<evidence type="ECO:0000313" key="8">
    <source>
        <dbReference type="EMBL" id="NWJ45654.1"/>
    </source>
</evidence>
<dbReference type="InterPro" id="IPR019734">
    <property type="entry name" value="TPR_rpt"/>
</dbReference>
<name>A0A8T7LUG1_9CHLR</name>
<dbReference type="SMART" id="SM00028">
    <property type="entry name" value="TPR"/>
    <property type="match status" value="7"/>
</dbReference>
<dbReference type="PANTHER" id="PTHR46630">
    <property type="entry name" value="TETRATRICOPEPTIDE REPEAT PROTEIN 29"/>
    <property type="match status" value="1"/>
</dbReference>
<dbReference type="Gene3D" id="1.10.260.40">
    <property type="entry name" value="lambda repressor-like DNA-binding domains"/>
    <property type="match status" value="1"/>
</dbReference>
<feature type="repeat" description="TPR" evidence="6">
    <location>
        <begin position="375"/>
        <end position="408"/>
    </location>
</feature>
<feature type="repeat" description="TPR" evidence="6">
    <location>
        <begin position="415"/>
        <end position="448"/>
    </location>
</feature>
<dbReference type="InterPro" id="IPR026000">
    <property type="entry name" value="Apc5_dom"/>
</dbReference>
<dbReference type="InterPro" id="IPR011990">
    <property type="entry name" value="TPR-like_helical_dom_sf"/>
</dbReference>
<dbReference type="EMBL" id="CP128399">
    <property type="protein sequence ID" value="WJW67524.1"/>
    <property type="molecule type" value="Genomic_DNA"/>
</dbReference>
<evidence type="ECO:0000313" key="11">
    <source>
        <dbReference type="Proteomes" id="UP001431572"/>
    </source>
</evidence>
<reference evidence="8 10" key="1">
    <citation type="submission" date="2020-06" db="EMBL/GenBank/DDBJ databases">
        <title>Anoxygenic phototrophic Chloroflexota member uses a Type I reaction center.</title>
        <authorList>
            <person name="Tsuji J.M."/>
            <person name="Shaw N.A."/>
            <person name="Nagashima S."/>
            <person name="Venkiteswaran J."/>
            <person name="Schiff S.L."/>
            <person name="Hanada S."/>
            <person name="Tank M."/>
            <person name="Neufeld J.D."/>
        </authorList>
    </citation>
    <scope>NUCLEOTIDE SEQUENCE [LARGE SCALE GENOMIC DNA]</scope>
    <source>
        <strain evidence="8">L227-S17</strain>
    </source>
</reference>
<dbReference type="SUPFAM" id="SSF81901">
    <property type="entry name" value="HCP-like"/>
    <property type="match status" value="1"/>
</dbReference>
<feature type="repeat" description="TPR" evidence="6">
    <location>
        <begin position="173"/>
        <end position="206"/>
    </location>
</feature>
<dbReference type="GO" id="GO:0003677">
    <property type="term" value="F:DNA binding"/>
    <property type="evidence" value="ECO:0007669"/>
    <property type="project" value="InterPro"/>
</dbReference>
<organism evidence="8 10">
    <name type="scientific">Candidatus Chlorohelix allophototropha</name>
    <dbReference type="NCBI Taxonomy" id="3003348"/>
    <lineage>
        <taxon>Bacteria</taxon>
        <taxon>Bacillati</taxon>
        <taxon>Chloroflexota</taxon>
        <taxon>Chloroflexia</taxon>
        <taxon>Candidatus Chloroheliales</taxon>
        <taxon>Candidatus Chloroheliaceae</taxon>
        <taxon>Candidatus Chlorohelix</taxon>
    </lineage>
</organism>
<evidence type="ECO:0000256" key="3">
    <source>
        <dbReference type="ARBA" id="ARBA00022737"/>
    </source>
</evidence>
<gene>
    <name evidence="8" type="ORF">HXX08_07225</name>
    <name evidence="9" type="ORF">OZ401_000791</name>
</gene>
<evidence type="ECO:0000256" key="1">
    <source>
        <dbReference type="ARBA" id="ARBA00004496"/>
    </source>
</evidence>
<reference evidence="9" key="2">
    <citation type="journal article" date="2024" name="Nature">
        <title>Anoxygenic phototroph of the Chloroflexota uses a type I reaction centre.</title>
        <authorList>
            <person name="Tsuji J.M."/>
            <person name="Shaw N.A."/>
            <person name="Nagashima S."/>
            <person name="Venkiteswaran J.J."/>
            <person name="Schiff S.L."/>
            <person name="Watanabe T."/>
            <person name="Fukui M."/>
            <person name="Hanada S."/>
            <person name="Tank M."/>
            <person name="Neufeld J.D."/>
        </authorList>
    </citation>
    <scope>NUCLEOTIDE SEQUENCE</scope>
    <source>
        <strain evidence="9">L227-S17</strain>
    </source>
</reference>
<feature type="domain" description="HTH cro/C1-type" evidence="7">
    <location>
        <begin position="18"/>
        <end position="71"/>
    </location>
</feature>
<dbReference type="PROSITE" id="PS50005">
    <property type="entry name" value="TPR"/>
    <property type="match status" value="3"/>
</dbReference>
<dbReference type="EMBL" id="JACATZ010000001">
    <property type="protein sequence ID" value="NWJ45654.1"/>
    <property type="molecule type" value="Genomic_DNA"/>
</dbReference>
<dbReference type="SMART" id="SM00530">
    <property type="entry name" value="HTH_XRE"/>
    <property type="match status" value="1"/>
</dbReference>
<sequence>MPELQLTNEQAAVIGLKIRESRLQQGLQQKDLIEGEFSKSYISLIESGRVVPSAKALRVIANRLGITVEQLLSMATPGSSNQSALEGDPEIFSRWDMALDEARVALYQENPEQAKAVLLQKIKTRQLSTDQLKQFHFLLGHTHLLSSDVELAISEYKTALQMAHSLGDIETEARVTHSMGAIYVMQTKYMLALENFRKALDLIDNLLVKDIKLKLEVLSDLGDCYRSLGDNEHSISLLTEATKLAAELQDCNGLARITWRIANQYREANNLPLAKAFTAKAIALYESIESMSSLISSKTRLGILLYERHEYQQAEQYLVEARNLALRMNDNRLTAIASLHLTSLMVVLNKPQEALMYALESAETAKFSNDTATIGQSFAKLGQAYMQNGDNEKAREYFLQAIEQLKESGSNDILAQTYFEYGQVLSQLGQTEEALRSMEKAYNLQTGVFRSL</sequence>
<dbReference type="PROSITE" id="PS50943">
    <property type="entry name" value="HTH_CROC1"/>
    <property type="match status" value="1"/>
</dbReference>
<evidence type="ECO:0000259" key="7">
    <source>
        <dbReference type="PROSITE" id="PS50943"/>
    </source>
</evidence>
<dbReference type="Pfam" id="PF12862">
    <property type="entry name" value="ANAPC5"/>
    <property type="match status" value="1"/>
</dbReference>
<evidence type="ECO:0000256" key="6">
    <source>
        <dbReference type="PROSITE-ProRule" id="PRU00339"/>
    </source>
</evidence>
<evidence type="ECO:0000256" key="2">
    <source>
        <dbReference type="ARBA" id="ARBA00022490"/>
    </source>
</evidence>
<dbReference type="InterPro" id="IPR051476">
    <property type="entry name" value="Bac_ResReg_Asp_Phosphatase"/>
</dbReference>
<comment type="similarity">
    <text evidence="5">Belongs to the Rap family.</text>
</comment>
<dbReference type="Pfam" id="PF13424">
    <property type="entry name" value="TPR_12"/>
    <property type="match status" value="1"/>
</dbReference>
<dbReference type="InterPro" id="IPR010982">
    <property type="entry name" value="Lambda_DNA-bd_dom_sf"/>
</dbReference>
<dbReference type="Gene3D" id="1.25.40.10">
    <property type="entry name" value="Tetratricopeptide repeat domain"/>
    <property type="match status" value="2"/>
</dbReference>